<name>A0ABP1A3J4_9BRYO</name>
<protein>
    <recommendedName>
        <fullName evidence="4">HAT C-terminal dimerisation domain-containing protein</fullName>
    </recommendedName>
</protein>
<sequence>MQTFVIVDVYIMLYSLYTTVLDVSKPLELIIPVRRQLGFEDPYPMSRSHDLLQPATREARKYLGKAMSERYFKRYHPILALHQPKKIYGNNLGRPMLQKTFLEETDFKFSYLIDTQSMLYPPMTSGKILVKLINATNIDRLDIPVGWTEESLQKQHFVFVNQFIWNKIKCLAKTVAAPIVLKKQRMAMGGSTPAGRLERPAKRVKTLELLSAALDIVAEDGKKNVNGSGECFETAAQMVNAEVQILKGIGDETNIELWPESTELCKWWARQTSMPCLMQAALAILANKPSSCGLKCDLGNMSDVLAPKRSSLHAGLVEINMFLKINKHLIPTNPTEVVLLDKKMNLSWENNIPKRPVMALYDGGEEEEKEEEDSHDDNDNSPV</sequence>
<keyword evidence="3" id="KW-1185">Reference proteome</keyword>
<evidence type="ECO:0000313" key="2">
    <source>
        <dbReference type="EMBL" id="CAK9857489.1"/>
    </source>
</evidence>
<dbReference type="Proteomes" id="UP001497522">
    <property type="component" value="Chromosome 1"/>
</dbReference>
<evidence type="ECO:0000256" key="1">
    <source>
        <dbReference type="SAM" id="MobiDB-lite"/>
    </source>
</evidence>
<gene>
    <name evidence="2" type="ORF">CSSPJE1EN2_LOCUS484</name>
</gene>
<dbReference type="EMBL" id="OZ023702">
    <property type="protein sequence ID" value="CAK9857489.1"/>
    <property type="molecule type" value="Genomic_DNA"/>
</dbReference>
<organism evidence="2 3">
    <name type="scientific">Sphagnum jensenii</name>
    <dbReference type="NCBI Taxonomy" id="128206"/>
    <lineage>
        <taxon>Eukaryota</taxon>
        <taxon>Viridiplantae</taxon>
        <taxon>Streptophyta</taxon>
        <taxon>Embryophyta</taxon>
        <taxon>Bryophyta</taxon>
        <taxon>Sphagnophytina</taxon>
        <taxon>Sphagnopsida</taxon>
        <taxon>Sphagnales</taxon>
        <taxon>Sphagnaceae</taxon>
        <taxon>Sphagnum</taxon>
    </lineage>
</organism>
<feature type="region of interest" description="Disordered" evidence="1">
    <location>
        <begin position="360"/>
        <end position="383"/>
    </location>
</feature>
<evidence type="ECO:0000313" key="3">
    <source>
        <dbReference type="Proteomes" id="UP001497522"/>
    </source>
</evidence>
<reference evidence="2 3" key="1">
    <citation type="submission" date="2024-03" db="EMBL/GenBank/DDBJ databases">
        <authorList>
            <consortium name="ELIXIR-Norway"/>
            <consortium name="Elixir Norway"/>
        </authorList>
    </citation>
    <scope>NUCLEOTIDE SEQUENCE [LARGE SCALE GENOMIC DNA]</scope>
</reference>
<feature type="compositionally biased region" description="Acidic residues" evidence="1">
    <location>
        <begin position="363"/>
        <end position="376"/>
    </location>
</feature>
<accession>A0ABP1A3J4</accession>
<proteinExistence type="predicted"/>
<evidence type="ECO:0008006" key="4">
    <source>
        <dbReference type="Google" id="ProtNLM"/>
    </source>
</evidence>